<protein>
    <submittedName>
        <fullName evidence="1">Uncharacterized protein</fullName>
    </submittedName>
</protein>
<name>A0ABS4SJG9_9PROT</name>
<evidence type="ECO:0000313" key="1">
    <source>
        <dbReference type="EMBL" id="MBP2292647.1"/>
    </source>
</evidence>
<accession>A0ABS4SJG9</accession>
<evidence type="ECO:0000313" key="2">
    <source>
        <dbReference type="Proteomes" id="UP000781958"/>
    </source>
</evidence>
<sequence length="77" mass="8252">MKSPIFSNDVVAAASVHLNILDEFIATVQKKMDETVNPFVRDSLVDLLANLRDQREGYSLFAAPATTSVAASSIAAV</sequence>
<dbReference type="EMBL" id="JAGINP010000007">
    <property type="protein sequence ID" value="MBP2292647.1"/>
    <property type="molecule type" value="Genomic_DNA"/>
</dbReference>
<gene>
    <name evidence="1" type="ORF">J2851_002425</name>
</gene>
<reference evidence="1 2" key="1">
    <citation type="submission" date="2021-03" db="EMBL/GenBank/DDBJ databases">
        <title>Genomic Encyclopedia of Type Strains, Phase III (KMG-III): the genomes of soil and plant-associated and newly described type strains.</title>
        <authorList>
            <person name="Whitman W."/>
        </authorList>
    </citation>
    <scope>NUCLEOTIDE SEQUENCE [LARGE SCALE GENOMIC DNA]</scope>
    <source>
        <strain evidence="1 2">IMMIB AFH-6</strain>
    </source>
</reference>
<organism evidence="1 2">
    <name type="scientific">Azospirillum rugosum</name>
    <dbReference type="NCBI Taxonomy" id="416170"/>
    <lineage>
        <taxon>Bacteria</taxon>
        <taxon>Pseudomonadati</taxon>
        <taxon>Pseudomonadota</taxon>
        <taxon>Alphaproteobacteria</taxon>
        <taxon>Rhodospirillales</taxon>
        <taxon>Azospirillaceae</taxon>
        <taxon>Azospirillum</taxon>
    </lineage>
</organism>
<dbReference type="RefSeq" id="WP_209766508.1">
    <property type="nucleotide sequence ID" value="NZ_JAGINP010000007.1"/>
</dbReference>
<comment type="caution">
    <text evidence="1">The sequence shown here is derived from an EMBL/GenBank/DDBJ whole genome shotgun (WGS) entry which is preliminary data.</text>
</comment>
<keyword evidence="2" id="KW-1185">Reference proteome</keyword>
<dbReference type="Proteomes" id="UP000781958">
    <property type="component" value="Unassembled WGS sequence"/>
</dbReference>
<proteinExistence type="predicted"/>